<accession>L7U930</accession>
<dbReference type="Proteomes" id="UP000011131">
    <property type="component" value="Chromosome"/>
</dbReference>
<protein>
    <submittedName>
        <fullName evidence="1">Uncharacterized protein</fullName>
    </submittedName>
</protein>
<name>L7U930_MYXSD</name>
<evidence type="ECO:0000313" key="1">
    <source>
        <dbReference type="EMBL" id="AGC42934.1"/>
    </source>
</evidence>
<dbReference type="STRING" id="1278073.MYSTI_01601"/>
<sequence>MKAEAEDRLAELKLARLANVRPAAILSMHPTGAARGLPTPLLQVIPSLGIRSFDLGRAMLRGAWVARIPQASRSAPNRVEPHHAVPNQGLDHLVRASFWGAKSCSR</sequence>
<reference evidence="1 2" key="1">
    <citation type="journal article" date="2013" name="Genome Announc.">
        <title>Complete genome sequence of Myxococcus stipitatus strain DSM 14675, a fruiting myxobacterium.</title>
        <authorList>
            <person name="Huntley S."/>
            <person name="Kneip S."/>
            <person name="Treuner-Lange A."/>
            <person name="Sogaard-Andersen L."/>
        </authorList>
    </citation>
    <scope>NUCLEOTIDE SEQUENCE [LARGE SCALE GENOMIC DNA]</scope>
    <source>
        <strain evidence="2">DSM 14675 / JCM 12634 / Mx s8</strain>
    </source>
</reference>
<dbReference type="AlphaFoldDB" id="L7U930"/>
<dbReference type="EMBL" id="CP004025">
    <property type="protein sequence ID" value="AGC42934.1"/>
    <property type="molecule type" value="Genomic_DNA"/>
</dbReference>
<dbReference type="RefSeq" id="WP_015347196.1">
    <property type="nucleotide sequence ID" value="NC_020126.1"/>
</dbReference>
<dbReference type="HOGENOM" id="CLU_2220322_0_0_7"/>
<keyword evidence="2" id="KW-1185">Reference proteome</keyword>
<organism evidence="1 2">
    <name type="scientific">Myxococcus stipitatus (strain DSM 14675 / JCM 12634 / Mx s8)</name>
    <dbReference type="NCBI Taxonomy" id="1278073"/>
    <lineage>
        <taxon>Bacteria</taxon>
        <taxon>Pseudomonadati</taxon>
        <taxon>Myxococcota</taxon>
        <taxon>Myxococcia</taxon>
        <taxon>Myxococcales</taxon>
        <taxon>Cystobacterineae</taxon>
        <taxon>Myxococcaceae</taxon>
        <taxon>Myxococcus</taxon>
    </lineage>
</organism>
<dbReference type="KEGG" id="msd:MYSTI_01601"/>
<proteinExistence type="predicted"/>
<gene>
    <name evidence="1" type="ordered locus">MYSTI_01601</name>
</gene>
<dbReference type="OrthoDB" id="9798632at2"/>
<evidence type="ECO:0000313" key="2">
    <source>
        <dbReference type="Proteomes" id="UP000011131"/>
    </source>
</evidence>